<dbReference type="PANTHER" id="PTHR12864">
    <property type="entry name" value="RAN BINDING PROTEIN 9-RELATED"/>
    <property type="match status" value="1"/>
</dbReference>
<feature type="transmembrane region" description="Helical" evidence="5">
    <location>
        <begin position="48"/>
        <end position="66"/>
    </location>
</feature>
<evidence type="ECO:0000256" key="5">
    <source>
        <dbReference type="SAM" id="Phobius"/>
    </source>
</evidence>
<evidence type="ECO:0000256" key="4">
    <source>
        <dbReference type="ARBA" id="ARBA00023136"/>
    </source>
</evidence>
<comment type="caution">
    <text evidence="8">The sequence shown here is derived from an EMBL/GenBank/DDBJ whole genome shotgun (WGS) entry which is preliminary data.</text>
</comment>
<accession>A0ABR2W1W5</accession>
<organism evidence="8 9">
    <name type="scientific">Basidiobolus ranarum</name>
    <dbReference type="NCBI Taxonomy" id="34480"/>
    <lineage>
        <taxon>Eukaryota</taxon>
        <taxon>Fungi</taxon>
        <taxon>Fungi incertae sedis</taxon>
        <taxon>Zoopagomycota</taxon>
        <taxon>Entomophthoromycotina</taxon>
        <taxon>Basidiobolomycetes</taxon>
        <taxon>Basidiobolales</taxon>
        <taxon>Basidiobolaceae</taxon>
        <taxon>Basidiobolus</taxon>
    </lineage>
</organism>
<dbReference type="Pfam" id="PF00622">
    <property type="entry name" value="SPRY"/>
    <property type="match status" value="1"/>
</dbReference>
<feature type="chain" id="PRO_5046111701" evidence="6">
    <location>
        <begin position="39"/>
        <end position="454"/>
    </location>
</feature>
<dbReference type="InterPro" id="IPR035780">
    <property type="entry name" value="SPRY_Ssh4-like"/>
</dbReference>
<dbReference type="EMBL" id="JASJQH010007146">
    <property type="protein sequence ID" value="KAK9717354.1"/>
    <property type="molecule type" value="Genomic_DNA"/>
</dbReference>
<feature type="signal peptide" evidence="6">
    <location>
        <begin position="1"/>
        <end position="38"/>
    </location>
</feature>
<keyword evidence="2 5" id="KW-0812">Transmembrane</keyword>
<keyword evidence="6" id="KW-0732">Signal</keyword>
<dbReference type="SMART" id="SM00449">
    <property type="entry name" value="SPRY"/>
    <property type="match status" value="1"/>
</dbReference>
<dbReference type="InterPro" id="IPR013320">
    <property type="entry name" value="ConA-like_dom_sf"/>
</dbReference>
<evidence type="ECO:0000313" key="8">
    <source>
        <dbReference type="EMBL" id="KAK9717354.1"/>
    </source>
</evidence>
<dbReference type="Gene3D" id="2.60.120.920">
    <property type="match status" value="1"/>
</dbReference>
<proteinExistence type="predicted"/>
<dbReference type="InterPro" id="IPR043136">
    <property type="entry name" value="B30.2/SPRY_sf"/>
</dbReference>
<dbReference type="SUPFAM" id="SSF49899">
    <property type="entry name" value="Concanavalin A-like lectins/glucanases"/>
    <property type="match status" value="1"/>
</dbReference>
<keyword evidence="3 5" id="KW-1133">Transmembrane helix</keyword>
<evidence type="ECO:0000256" key="3">
    <source>
        <dbReference type="ARBA" id="ARBA00022989"/>
    </source>
</evidence>
<evidence type="ECO:0000256" key="6">
    <source>
        <dbReference type="SAM" id="SignalP"/>
    </source>
</evidence>
<comment type="subcellular location">
    <subcellularLocation>
        <location evidence="1">Membrane</location>
        <topology evidence="1">Single-pass membrane protein</topology>
    </subcellularLocation>
</comment>
<protein>
    <submittedName>
        <fullName evidence="8">Protein ssh4</fullName>
    </submittedName>
</protein>
<evidence type="ECO:0000256" key="2">
    <source>
        <dbReference type="ARBA" id="ARBA00022692"/>
    </source>
</evidence>
<dbReference type="InterPro" id="IPR003877">
    <property type="entry name" value="SPRY_dom"/>
</dbReference>
<gene>
    <name evidence="8" type="primary">ssh4_3</name>
    <name evidence="8" type="ORF">K7432_006267</name>
</gene>
<dbReference type="InterPro" id="IPR050618">
    <property type="entry name" value="Ubq-SigPath_Reg"/>
</dbReference>
<dbReference type="PROSITE" id="PS50188">
    <property type="entry name" value="B302_SPRY"/>
    <property type="match status" value="1"/>
</dbReference>
<reference evidence="8 9" key="1">
    <citation type="submission" date="2023-04" db="EMBL/GenBank/DDBJ databases">
        <title>Genome of Basidiobolus ranarum AG-B5.</title>
        <authorList>
            <person name="Stajich J.E."/>
            <person name="Carter-House D."/>
            <person name="Gryganskyi A."/>
        </authorList>
    </citation>
    <scope>NUCLEOTIDE SEQUENCE [LARGE SCALE GENOMIC DNA]</scope>
    <source>
        <strain evidence="8 9">AG-B5</strain>
    </source>
</reference>
<sequence>MSVNKYGSSGTFNPSTTLPWSYFTLSLSLLLCLPSVEAHDPTTTAWVISLSVVGALLLLIILFITIRSKLLSFSAYRAIQLNNEETDVLPDIDYDLVNRRSSSWTEEERQSFELSRAFEEANPPGSLSYELTTEQGALIREKGVAAWEFESNSEVNVIVQDKTEVAFYGGEYCVQTNLPLPRREAVYYFEVKMFEKPEDTSVGIGIATKPFPSWRFPGRNRHSVGYHSNGRKYCNDPLKGKAYGIPFHEGDVIGCGYRPQSGTIFFTRNGVRLGNAAAGVHLNIFPTIAANGPCNLQVNFGQLGFVFIEANVKKWGLAPTIGNLSPPPAYGIERDSVLLQSGSNLTEEQLISFRLSLSNPEIRKTHYQHTGNEVFIGQGSSLGSQRDLLSLITYDSDSEDGHTSDSTQVTIDIPAEHTLSTGLSQPPAYTEMEHYMMNSEQLIDITIPSESNTE</sequence>
<dbReference type="CDD" id="cd12910">
    <property type="entry name" value="SPRY_SSH4_like"/>
    <property type="match status" value="1"/>
</dbReference>
<keyword evidence="9" id="KW-1185">Reference proteome</keyword>
<dbReference type="Proteomes" id="UP001479436">
    <property type="component" value="Unassembled WGS sequence"/>
</dbReference>
<keyword evidence="4 5" id="KW-0472">Membrane</keyword>
<name>A0ABR2W1W5_9FUNG</name>
<dbReference type="InterPro" id="IPR001870">
    <property type="entry name" value="B30.2/SPRY"/>
</dbReference>
<feature type="domain" description="B30.2/SPRY" evidence="7">
    <location>
        <begin position="125"/>
        <end position="305"/>
    </location>
</feature>
<evidence type="ECO:0000313" key="9">
    <source>
        <dbReference type="Proteomes" id="UP001479436"/>
    </source>
</evidence>
<evidence type="ECO:0000256" key="1">
    <source>
        <dbReference type="ARBA" id="ARBA00004167"/>
    </source>
</evidence>
<evidence type="ECO:0000259" key="7">
    <source>
        <dbReference type="PROSITE" id="PS50188"/>
    </source>
</evidence>